<dbReference type="GO" id="GO:0016740">
    <property type="term" value="F:transferase activity"/>
    <property type="evidence" value="ECO:0007669"/>
    <property type="project" value="UniProtKB-KW"/>
</dbReference>
<dbReference type="Gene3D" id="1.25.40.1040">
    <property type="match status" value="1"/>
</dbReference>
<name>A0A2K3P609_TRIPR</name>
<accession>A0A2K3P609</accession>
<keyword evidence="2 3" id="KW-0802">TPR repeat</keyword>
<dbReference type="SMART" id="SM00028">
    <property type="entry name" value="TPR"/>
    <property type="match status" value="1"/>
</dbReference>
<evidence type="ECO:0000313" key="5">
    <source>
        <dbReference type="Proteomes" id="UP000236291"/>
    </source>
</evidence>
<dbReference type="PROSITE" id="PS50005">
    <property type="entry name" value="TPR"/>
    <property type="match status" value="1"/>
</dbReference>
<protein>
    <submittedName>
        <fullName evidence="4">N-alpha-acetyltransferase 15 NatA auxiliary subunit-like protein</fullName>
    </submittedName>
</protein>
<comment type="caution">
    <text evidence="4">The sequence shown here is derived from an EMBL/GenBank/DDBJ whole genome shotgun (WGS) entry which is preliminary data.</text>
</comment>
<reference evidence="4 5" key="2">
    <citation type="journal article" date="2017" name="Front. Plant Sci.">
        <title>Gene Classification and Mining of Molecular Markers Useful in Red Clover (Trifolium pratense) Breeding.</title>
        <authorList>
            <person name="Istvanek J."/>
            <person name="Dluhosova J."/>
            <person name="Dluhos P."/>
            <person name="Patkova L."/>
            <person name="Nedelnik J."/>
            <person name="Repkova J."/>
        </authorList>
    </citation>
    <scope>NUCLEOTIDE SEQUENCE [LARGE SCALE GENOMIC DNA]</scope>
    <source>
        <strain evidence="5">cv. Tatra</strain>
        <tissue evidence="4">Young leaves</tissue>
    </source>
</reference>
<evidence type="ECO:0000256" key="1">
    <source>
        <dbReference type="ARBA" id="ARBA00022737"/>
    </source>
</evidence>
<dbReference type="PANTHER" id="PTHR22767">
    <property type="entry name" value="N-TERMINAL ACETYLTRANSFERASE-RELATED"/>
    <property type="match status" value="1"/>
</dbReference>
<feature type="repeat" description="TPR" evidence="3">
    <location>
        <begin position="22"/>
        <end position="55"/>
    </location>
</feature>
<evidence type="ECO:0000256" key="2">
    <source>
        <dbReference type="ARBA" id="ARBA00022803"/>
    </source>
</evidence>
<keyword evidence="4" id="KW-0808">Transferase</keyword>
<proteinExistence type="predicted"/>
<sequence>MDRKSEAYELVRQGLKNDLKSHVCWHVFGLLYRSDREYREAIKCYRNALRIDPDNIEILRDLSLLQAQMRDLSGFVETRQQLLTLKPNHRMNWIGFSVAHHLNSNGSKAVEILEAYEGTLEKDHPPDNERCEHGEMILYKLLSWWGVEEVQIHVGSLTLVQKISLLEECGFLDRALEELRQKETKIVDKLAFKEQEVSLLVKLGHLEEAETIYRILLSMNPDNYRPLLHSCPEFGKNRNIQGSISHFFLYQFVPSTTMHLSSHLELLSRFRFSETKTKPLLKPLDTTSPKVLHDAF</sequence>
<keyword evidence="1" id="KW-0677">Repeat</keyword>
<dbReference type="Proteomes" id="UP000236291">
    <property type="component" value="Unassembled WGS sequence"/>
</dbReference>
<dbReference type="Pfam" id="PF12569">
    <property type="entry name" value="NatA_aux_su"/>
    <property type="match status" value="1"/>
</dbReference>
<dbReference type="GO" id="GO:0005737">
    <property type="term" value="C:cytoplasm"/>
    <property type="evidence" value="ECO:0007669"/>
    <property type="project" value="TreeGrafter"/>
</dbReference>
<dbReference type="EMBL" id="ASHM01004013">
    <property type="protein sequence ID" value="PNY10712.1"/>
    <property type="molecule type" value="Genomic_DNA"/>
</dbReference>
<organism evidence="4 5">
    <name type="scientific">Trifolium pratense</name>
    <name type="common">Red clover</name>
    <dbReference type="NCBI Taxonomy" id="57577"/>
    <lineage>
        <taxon>Eukaryota</taxon>
        <taxon>Viridiplantae</taxon>
        <taxon>Streptophyta</taxon>
        <taxon>Embryophyta</taxon>
        <taxon>Tracheophyta</taxon>
        <taxon>Spermatophyta</taxon>
        <taxon>Magnoliopsida</taxon>
        <taxon>eudicotyledons</taxon>
        <taxon>Gunneridae</taxon>
        <taxon>Pentapetalae</taxon>
        <taxon>rosids</taxon>
        <taxon>fabids</taxon>
        <taxon>Fabales</taxon>
        <taxon>Fabaceae</taxon>
        <taxon>Papilionoideae</taxon>
        <taxon>50 kb inversion clade</taxon>
        <taxon>NPAAA clade</taxon>
        <taxon>Hologalegina</taxon>
        <taxon>IRL clade</taxon>
        <taxon>Trifolieae</taxon>
        <taxon>Trifolium</taxon>
    </lineage>
</organism>
<reference evidence="4 5" key="1">
    <citation type="journal article" date="2014" name="Am. J. Bot.">
        <title>Genome assembly and annotation for red clover (Trifolium pratense; Fabaceae).</title>
        <authorList>
            <person name="Istvanek J."/>
            <person name="Jaros M."/>
            <person name="Krenek A."/>
            <person name="Repkova J."/>
        </authorList>
    </citation>
    <scope>NUCLEOTIDE SEQUENCE [LARGE SCALE GENOMIC DNA]</scope>
    <source>
        <strain evidence="5">cv. Tatra</strain>
        <tissue evidence="4">Young leaves</tissue>
    </source>
</reference>
<dbReference type="SUPFAM" id="SSF48452">
    <property type="entry name" value="TPR-like"/>
    <property type="match status" value="1"/>
</dbReference>
<dbReference type="InterPro" id="IPR021183">
    <property type="entry name" value="NatA_aux_su"/>
</dbReference>
<dbReference type="AlphaFoldDB" id="A0A2K3P609"/>
<dbReference type="Pfam" id="PF13414">
    <property type="entry name" value="TPR_11"/>
    <property type="match status" value="1"/>
</dbReference>
<dbReference type="PANTHER" id="PTHR22767:SF2">
    <property type="entry name" value="N(ALPHA)-ACETYLTRANSFERASE 15_16, ISOFORM A"/>
    <property type="match status" value="1"/>
</dbReference>
<dbReference type="ExpressionAtlas" id="A0A2K3P609">
    <property type="expression patterns" value="baseline"/>
</dbReference>
<dbReference type="STRING" id="57577.A0A2K3P609"/>
<dbReference type="InterPro" id="IPR019734">
    <property type="entry name" value="TPR_rpt"/>
</dbReference>
<dbReference type="InterPro" id="IPR011990">
    <property type="entry name" value="TPR-like_helical_dom_sf"/>
</dbReference>
<evidence type="ECO:0000313" key="4">
    <source>
        <dbReference type="EMBL" id="PNY10712.1"/>
    </source>
</evidence>
<evidence type="ECO:0000256" key="3">
    <source>
        <dbReference type="PROSITE-ProRule" id="PRU00339"/>
    </source>
</evidence>
<gene>
    <name evidence="4" type="ORF">L195_g007300</name>
</gene>